<reference evidence="1 2" key="1">
    <citation type="submission" date="2015-03" db="EMBL/GenBank/DDBJ databases">
        <authorList>
            <consortium name="Pathogen Informatics"/>
            <person name="Murphy D."/>
        </authorList>
    </citation>
    <scope>NUCLEOTIDE SEQUENCE [LARGE SCALE GENOMIC DNA]</scope>
    <source>
        <strain evidence="1 2">WP-931201</strain>
    </source>
</reference>
<sequence length="70" mass="7432">MPPRAGLIPKLFNLLIMALLLDWMPSRSVSLTIWQIISFALNTDALVALIAPSSAGGADIRALSVGLTEV</sequence>
<dbReference type="Proteomes" id="UP000047420">
    <property type="component" value="Unassembled WGS sequence"/>
</dbReference>
<proteinExistence type="predicted"/>
<dbReference type="RefSeq" id="WP_033850346.1">
    <property type="nucleotide sequence ID" value="NZ_CBLG010000132.1"/>
</dbReference>
<comment type="caution">
    <text evidence="1">The sequence shown here is derived from an EMBL/GenBank/DDBJ whole genome shotgun (WGS) entry which is preliminary data.</text>
</comment>
<name>A0ABM9TG72_9GAMM</name>
<evidence type="ECO:0000313" key="2">
    <source>
        <dbReference type="Proteomes" id="UP000047420"/>
    </source>
</evidence>
<evidence type="ECO:0000313" key="1">
    <source>
        <dbReference type="EMBL" id="CRG50789.1"/>
    </source>
</evidence>
<accession>A0ABM9TG72</accession>
<organism evidence="1 2">
    <name type="scientific">Yersinia wautersii</name>
    <dbReference type="NCBI Taxonomy" id="1341643"/>
    <lineage>
        <taxon>Bacteria</taxon>
        <taxon>Pseudomonadati</taxon>
        <taxon>Pseudomonadota</taxon>
        <taxon>Gammaproteobacteria</taxon>
        <taxon>Enterobacterales</taxon>
        <taxon>Yersiniaceae</taxon>
        <taxon>Yersinia</taxon>
    </lineage>
</organism>
<protein>
    <submittedName>
        <fullName evidence="1">Uncharacterized protein</fullName>
    </submittedName>
</protein>
<gene>
    <name evidence="1" type="ORF">ERS008478_02386</name>
</gene>
<dbReference type="EMBL" id="CVMG01000016">
    <property type="protein sequence ID" value="CRG50789.1"/>
    <property type="molecule type" value="Genomic_DNA"/>
</dbReference>
<keyword evidence="2" id="KW-1185">Reference proteome</keyword>